<name>A0AAJ8BSL5_ASPNG</name>
<dbReference type="RefSeq" id="XP_059603115.1">
    <property type="nucleotide sequence ID" value="XM_059746432.1"/>
</dbReference>
<sequence>MERSDRLAICEVLLSSVWSRLVGVGRPIGNIFEIAYLRAGVSPSPNPGTGRACRTARACGVNVPMEQFACCLSGKPDQITLPTHASMGLSVVIVVGEDESMGFIWCDVRLSTHILTSCHHATRPYYLDLRLPTSDLGLRFIIYHLLLIIQN</sequence>
<dbReference type="AlphaFoldDB" id="A0AAJ8BSL5"/>
<organism evidence="1">
    <name type="scientific">Aspergillus niger</name>
    <dbReference type="NCBI Taxonomy" id="5061"/>
    <lineage>
        <taxon>Eukaryota</taxon>
        <taxon>Fungi</taxon>
        <taxon>Dikarya</taxon>
        <taxon>Ascomycota</taxon>
        <taxon>Pezizomycotina</taxon>
        <taxon>Eurotiomycetes</taxon>
        <taxon>Eurotiomycetidae</taxon>
        <taxon>Eurotiales</taxon>
        <taxon>Aspergillaceae</taxon>
        <taxon>Aspergillus</taxon>
        <taxon>Aspergillus subgen. Circumdati</taxon>
    </lineage>
</organism>
<reference evidence="1" key="2">
    <citation type="submission" date="2025-08" db="UniProtKB">
        <authorList>
            <consortium name="RefSeq"/>
        </authorList>
    </citation>
    <scope>IDENTIFICATION</scope>
</reference>
<protein>
    <submittedName>
        <fullName evidence="1">Uncharacterized protein</fullName>
    </submittedName>
</protein>
<dbReference type="VEuPathDB" id="FungiDB:An01g02400"/>
<accession>A0AAJ8BSL5</accession>
<dbReference type="GeneID" id="84589865"/>
<gene>
    <name evidence="1" type="ORF">An01g02400</name>
</gene>
<dbReference type="KEGG" id="ang:An01g02400"/>
<proteinExistence type="predicted"/>
<evidence type="ECO:0000313" key="1">
    <source>
        <dbReference type="RefSeq" id="XP_059603115.1"/>
    </source>
</evidence>
<reference evidence="1" key="1">
    <citation type="submission" date="2025-02" db="EMBL/GenBank/DDBJ databases">
        <authorList>
            <consortium name="NCBI Genome Project"/>
        </authorList>
    </citation>
    <scope>NUCLEOTIDE SEQUENCE</scope>
</reference>